<keyword evidence="4 7" id="KW-0689">Ribosomal protein</keyword>
<reference evidence="9" key="1">
    <citation type="submission" date="2024-01" db="EMBL/GenBank/DDBJ databases">
        <title>Sequencing the genomes of a sandfly, Sergentomyia squamirostris, and its two endosymbionts.</title>
        <authorList>
            <person name="Itokawa K."/>
            <person name="Sanjoba C."/>
        </authorList>
    </citation>
    <scope>NUCLEOTIDE SEQUENCE</scope>
    <source>
        <strain evidence="9">RiSSQ</strain>
    </source>
</reference>
<dbReference type="Gene3D" id="2.40.50.140">
    <property type="entry name" value="Nucleic acid-binding proteins"/>
    <property type="match status" value="5"/>
</dbReference>
<dbReference type="InterPro" id="IPR012340">
    <property type="entry name" value="NA-bd_OB-fold"/>
</dbReference>
<evidence type="ECO:0000256" key="3">
    <source>
        <dbReference type="ARBA" id="ARBA00022884"/>
    </source>
</evidence>
<accession>A0AAT9G771</accession>
<dbReference type="CDD" id="cd05687">
    <property type="entry name" value="S1_RPS1_repeat_ec1_hs1"/>
    <property type="match status" value="1"/>
</dbReference>
<evidence type="ECO:0000256" key="6">
    <source>
        <dbReference type="ARBA" id="ARBA00025604"/>
    </source>
</evidence>
<dbReference type="CDD" id="cd05688">
    <property type="entry name" value="S1_RPS1_repeat_ec3"/>
    <property type="match status" value="1"/>
</dbReference>
<dbReference type="GO" id="GO:0003729">
    <property type="term" value="F:mRNA binding"/>
    <property type="evidence" value="ECO:0007669"/>
    <property type="project" value="TreeGrafter"/>
</dbReference>
<dbReference type="InterPro" id="IPR000110">
    <property type="entry name" value="Ribosomal_bS1"/>
</dbReference>
<evidence type="ECO:0000256" key="1">
    <source>
        <dbReference type="ARBA" id="ARBA00006767"/>
    </source>
</evidence>
<feature type="domain" description="S1 motif" evidence="8">
    <location>
        <begin position="297"/>
        <end position="367"/>
    </location>
</feature>
<dbReference type="FunFam" id="2.40.50.140:FF:000103">
    <property type="entry name" value="protein RRP5 homolog"/>
    <property type="match status" value="2"/>
</dbReference>
<dbReference type="Pfam" id="PF00575">
    <property type="entry name" value="S1"/>
    <property type="match status" value="6"/>
</dbReference>
<proteinExistence type="inferred from homology"/>
<dbReference type="SUPFAM" id="SSF50249">
    <property type="entry name" value="Nucleic acid-binding proteins"/>
    <property type="match status" value="6"/>
</dbReference>
<evidence type="ECO:0000313" key="9">
    <source>
        <dbReference type="EMBL" id="BFD45625.1"/>
    </source>
</evidence>
<dbReference type="InterPro" id="IPR035104">
    <property type="entry name" value="Ribosomal_protein_S1-like"/>
</dbReference>
<evidence type="ECO:0000256" key="5">
    <source>
        <dbReference type="ARBA" id="ARBA00023274"/>
    </source>
</evidence>
<dbReference type="CDD" id="cd04465">
    <property type="entry name" value="S1_RPS1_repeat_ec2_hs2"/>
    <property type="match status" value="1"/>
</dbReference>
<dbReference type="SMART" id="SM00316">
    <property type="entry name" value="S1"/>
    <property type="match status" value="6"/>
</dbReference>
<dbReference type="PIRSF" id="PIRSF002111">
    <property type="entry name" value="RpsA"/>
    <property type="match status" value="1"/>
</dbReference>
<evidence type="ECO:0000256" key="2">
    <source>
        <dbReference type="ARBA" id="ARBA00022737"/>
    </source>
</evidence>
<comment type="function">
    <text evidence="6 7">Binds mRNA; thus facilitating recognition of the initiation point. It is needed to translate mRNA with a short Shine-Dalgarno (SD) purine-rich sequence.</text>
</comment>
<dbReference type="InterPro" id="IPR003029">
    <property type="entry name" value="S1_domain"/>
</dbReference>
<dbReference type="PROSITE" id="PS50126">
    <property type="entry name" value="S1"/>
    <property type="match status" value="6"/>
</dbReference>
<feature type="domain" description="S1 motif" evidence="8">
    <location>
        <begin position="471"/>
        <end position="540"/>
    </location>
</feature>
<dbReference type="NCBIfam" id="TIGR00717">
    <property type="entry name" value="rpsA"/>
    <property type="match status" value="1"/>
</dbReference>
<dbReference type="PANTHER" id="PTHR10724">
    <property type="entry name" value="30S RIBOSOMAL PROTEIN S1"/>
    <property type="match status" value="1"/>
</dbReference>
<feature type="domain" description="S1 motif" evidence="8">
    <location>
        <begin position="122"/>
        <end position="188"/>
    </location>
</feature>
<dbReference type="EMBL" id="AP029170">
    <property type="protein sequence ID" value="BFD45625.1"/>
    <property type="molecule type" value="Genomic_DNA"/>
</dbReference>
<dbReference type="GO" id="GO:0022627">
    <property type="term" value="C:cytosolic small ribosomal subunit"/>
    <property type="evidence" value="ECO:0007669"/>
    <property type="project" value="TreeGrafter"/>
</dbReference>
<gene>
    <name evidence="9" type="ORF">DMENIID0002_02710</name>
</gene>
<dbReference type="InterPro" id="IPR050437">
    <property type="entry name" value="Ribos_protein_bS1-like"/>
</dbReference>
<evidence type="ECO:0000256" key="7">
    <source>
        <dbReference type="PIRNR" id="PIRNR002111"/>
    </source>
</evidence>
<dbReference type="GO" id="GO:0006412">
    <property type="term" value="P:translation"/>
    <property type="evidence" value="ECO:0007669"/>
    <property type="project" value="InterPro"/>
</dbReference>
<evidence type="ECO:0000256" key="4">
    <source>
        <dbReference type="ARBA" id="ARBA00022980"/>
    </source>
</evidence>
<keyword evidence="3 7" id="KW-0694">RNA-binding</keyword>
<dbReference type="NCBIfam" id="NF004952">
    <property type="entry name" value="PRK06299.1-2"/>
    <property type="match status" value="1"/>
</dbReference>
<comment type="similarity">
    <text evidence="1 7">Belongs to the bacterial ribosomal protein bS1 family.</text>
</comment>
<feature type="domain" description="S1 motif" evidence="8">
    <location>
        <begin position="384"/>
        <end position="454"/>
    </location>
</feature>
<name>A0AAT9G771_9RICK</name>
<keyword evidence="5 7" id="KW-0687">Ribonucleoprotein</keyword>
<dbReference type="AlphaFoldDB" id="A0AAT9G771"/>
<organism evidence="9">
    <name type="scientific">Candidatus Tisiphia endosymbiont of Sergentomyia squamirostris</name>
    <dbReference type="NCBI Taxonomy" id="3113639"/>
    <lineage>
        <taxon>Bacteria</taxon>
        <taxon>Pseudomonadati</taxon>
        <taxon>Pseudomonadota</taxon>
        <taxon>Alphaproteobacteria</taxon>
        <taxon>Rickettsiales</taxon>
        <taxon>Rickettsiaceae</taxon>
        <taxon>Rickettsieae</taxon>
        <taxon>Candidatus Tisiphia</taxon>
    </lineage>
</organism>
<dbReference type="PANTHER" id="PTHR10724:SF7">
    <property type="entry name" value="SMALL RIBOSOMAL SUBUNIT PROTEIN BS1C"/>
    <property type="match status" value="1"/>
</dbReference>
<feature type="domain" description="S1 motif" evidence="8">
    <location>
        <begin position="38"/>
        <end position="104"/>
    </location>
</feature>
<keyword evidence="2" id="KW-0677">Repeat</keyword>
<feature type="domain" description="S1 motif" evidence="8">
    <location>
        <begin position="209"/>
        <end position="280"/>
    </location>
</feature>
<evidence type="ECO:0000259" key="8">
    <source>
        <dbReference type="PROSITE" id="PS50126"/>
    </source>
</evidence>
<dbReference type="GO" id="GO:0003735">
    <property type="term" value="F:structural constituent of ribosome"/>
    <property type="evidence" value="ECO:0007669"/>
    <property type="project" value="InterPro"/>
</dbReference>
<protein>
    <recommendedName>
        <fullName evidence="7">30S ribosomal protein S1</fullName>
    </recommendedName>
</protein>
<dbReference type="PRINTS" id="PR00681">
    <property type="entry name" value="RIBOSOMALS1"/>
</dbReference>
<sequence length="576" mass="63978">MQKFKKKFVSQLAEISIQSHEDFAQMLEAVSTSHVKEGTVVKGQVVGIAKGIIIVDVGLKNEGRVPIEEFALVSNQPLPEVGEIVDVYIEKIEGRNGRTILSREKAIREESWGHLEIACANKQFVDGVIFGRVKGGFTVDVSGVVAFLPGSQVDVRPIKDIASLMGIKQPFQILKMDKKLGNIVVSRRAILEESRSEARDEMLSKIKEGIILDGTVKNITDYGAFIALGNSGNVDGLLHVTDISWSRINHPSEVLSLDQKVKVIVIKFNEETKRISLGMKQLDHNPWQSIKEEFPVGKVMTSKVTNIADYGVFIELKDGIEGLVHSSEISWVKSNQHPKKMLTIGQEVQFTILEVDTDKHRISLSIKQCQDNPIIGFAHSHPIGSIIKAPIRNITDFGMFVALDDNIDGMIHETDISWEGNGTELLKTYKKNDQIECKVLSIDIEKERISLGIKQLSFDPQQDEFDMYKKNMVVTCSVTEVKDDRIEVALDNQISGFIKNADLSSEKTEQKTERFAPNDRIDAKIITIDKASRKVTLSIKALEIEKREKAIKECGSADSGASLGDILGAALDDSKK</sequence>